<dbReference type="InterPro" id="IPR016135">
    <property type="entry name" value="UBQ-conjugating_enzyme/RWD"/>
</dbReference>
<keyword evidence="4 7" id="KW-0833">Ubl conjugation pathway</keyword>
<feature type="domain" description="UBC core" evidence="9">
    <location>
        <begin position="8"/>
        <end position="154"/>
    </location>
</feature>
<evidence type="ECO:0000256" key="7">
    <source>
        <dbReference type="RuleBase" id="RU362109"/>
    </source>
</evidence>
<dbReference type="InterPro" id="IPR023313">
    <property type="entry name" value="UBQ-conjugating_AS"/>
</dbReference>
<dbReference type="Proteomes" id="UP001140172">
    <property type="component" value="Unassembled WGS sequence"/>
</dbReference>
<dbReference type="SUPFAM" id="SSF54495">
    <property type="entry name" value="UBC-like"/>
    <property type="match status" value="1"/>
</dbReference>
<evidence type="ECO:0000256" key="8">
    <source>
        <dbReference type="SAM" id="MobiDB-lite"/>
    </source>
</evidence>
<dbReference type="GO" id="GO:0061631">
    <property type="term" value="F:ubiquitin conjugating enzyme activity"/>
    <property type="evidence" value="ECO:0007669"/>
    <property type="project" value="UniProtKB-EC"/>
</dbReference>
<evidence type="ECO:0000313" key="10">
    <source>
        <dbReference type="EMBL" id="KAJ2777455.1"/>
    </source>
</evidence>
<dbReference type="GO" id="GO:0005524">
    <property type="term" value="F:ATP binding"/>
    <property type="evidence" value="ECO:0007669"/>
    <property type="project" value="UniProtKB-UniRule"/>
</dbReference>
<protein>
    <recommendedName>
        <fullName evidence="1">E2 ubiquitin-conjugating enzyme</fullName>
        <ecNumber evidence="1">2.3.2.23</ecNumber>
    </recommendedName>
</protein>
<dbReference type="EMBL" id="JANBUM010000413">
    <property type="protein sequence ID" value="KAJ2777455.1"/>
    <property type="molecule type" value="Genomic_DNA"/>
</dbReference>
<dbReference type="EC" id="2.3.2.23" evidence="1"/>
<dbReference type="CDD" id="cd23804">
    <property type="entry name" value="UBCc_UBE2S"/>
    <property type="match status" value="1"/>
</dbReference>
<proteinExistence type="inferred from homology"/>
<gene>
    <name evidence="10" type="primary">UBE2S</name>
    <name evidence="10" type="ORF">GGI15_004489</name>
</gene>
<keyword evidence="11" id="KW-1185">Reference proteome</keyword>
<evidence type="ECO:0000256" key="4">
    <source>
        <dbReference type="ARBA" id="ARBA00022786"/>
    </source>
</evidence>
<feature type="compositionally biased region" description="Basic and acidic residues" evidence="8">
    <location>
        <begin position="185"/>
        <end position="200"/>
    </location>
</feature>
<comment type="caution">
    <text evidence="10">The sequence shown here is derived from an EMBL/GenBank/DDBJ whole genome shotgun (WGS) entry which is preliminary data.</text>
</comment>
<name>A0A9W8H9J3_9FUNG</name>
<dbReference type="Pfam" id="PF00179">
    <property type="entry name" value="UQ_con"/>
    <property type="match status" value="1"/>
</dbReference>
<dbReference type="FunFam" id="3.10.110.10:FF:000031">
    <property type="entry name" value="Ubiquitin-conjugating enzyme E2 22"/>
    <property type="match status" value="1"/>
</dbReference>
<feature type="non-terminal residue" evidence="10">
    <location>
        <position position="1"/>
    </location>
</feature>
<dbReference type="InterPro" id="IPR000608">
    <property type="entry name" value="UBC"/>
</dbReference>
<feature type="region of interest" description="Disordered" evidence="8">
    <location>
        <begin position="160"/>
        <end position="224"/>
    </location>
</feature>
<evidence type="ECO:0000256" key="1">
    <source>
        <dbReference type="ARBA" id="ARBA00012486"/>
    </source>
</evidence>
<keyword evidence="3 7" id="KW-0547">Nucleotide-binding</keyword>
<keyword evidence="2 10" id="KW-0808">Transferase</keyword>
<organism evidence="10 11">
    <name type="scientific">Coemansia interrupta</name>
    <dbReference type="NCBI Taxonomy" id="1126814"/>
    <lineage>
        <taxon>Eukaryota</taxon>
        <taxon>Fungi</taxon>
        <taxon>Fungi incertae sedis</taxon>
        <taxon>Zoopagomycota</taxon>
        <taxon>Kickxellomycotina</taxon>
        <taxon>Kickxellomycetes</taxon>
        <taxon>Kickxellales</taxon>
        <taxon>Kickxellaceae</taxon>
        <taxon>Coemansia</taxon>
    </lineage>
</organism>
<feature type="compositionally biased region" description="Basic residues" evidence="8">
    <location>
        <begin position="215"/>
        <end position="224"/>
    </location>
</feature>
<keyword evidence="5 7" id="KW-0067">ATP-binding</keyword>
<dbReference type="PROSITE" id="PS50127">
    <property type="entry name" value="UBC_2"/>
    <property type="match status" value="1"/>
</dbReference>
<dbReference type="Gene3D" id="3.10.110.10">
    <property type="entry name" value="Ubiquitin Conjugating Enzyme"/>
    <property type="match status" value="1"/>
</dbReference>
<dbReference type="InterPro" id="IPR050113">
    <property type="entry name" value="Ub_conjugating_enzyme"/>
</dbReference>
<keyword evidence="10" id="KW-0012">Acyltransferase</keyword>
<evidence type="ECO:0000256" key="5">
    <source>
        <dbReference type="ARBA" id="ARBA00022840"/>
    </source>
</evidence>
<dbReference type="SMART" id="SM00212">
    <property type="entry name" value="UBCc"/>
    <property type="match status" value="1"/>
</dbReference>
<evidence type="ECO:0000256" key="6">
    <source>
        <dbReference type="PROSITE-ProRule" id="PRU10133"/>
    </source>
</evidence>
<sequence length="224" mass="24963">AQQRLGGGTLRRLVGELTRLSSNPPEGITVSINEDMLTEITATLQGPSGTPYEKGHFDVRLTIDPTYPTTPPRGVFLTKIFHPNVSDQGEICVNTLKKDWQKHYGIEHVLVTIKCLLIYPNGESALNEEAGRLLLERYDDYARHARLMTEVHAVRKRVAGEAEGDGENRDPQVGGPAGMAGGAVRRAETEAEDGDAGRETKKPRRALTAREKERKWRKMNLRRL</sequence>
<evidence type="ECO:0000256" key="2">
    <source>
        <dbReference type="ARBA" id="ARBA00022679"/>
    </source>
</evidence>
<evidence type="ECO:0000256" key="3">
    <source>
        <dbReference type="ARBA" id="ARBA00022741"/>
    </source>
</evidence>
<comment type="similarity">
    <text evidence="7">Belongs to the ubiquitin-conjugating enzyme family.</text>
</comment>
<evidence type="ECO:0000259" key="9">
    <source>
        <dbReference type="PROSITE" id="PS50127"/>
    </source>
</evidence>
<dbReference type="AlphaFoldDB" id="A0A9W8H9J3"/>
<reference evidence="10" key="1">
    <citation type="submission" date="2022-07" db="EMBL/GenBank/DDBJ databases">
        <title>Phylogenomic reconstructions and comparative analyses of Kickxellomycotina fungi.</title>
        <authorList>
            <person name="Reynolds N.K."/>
            <person name="Stajich J.E."/>
            <person name="Barry K."/>
            <person name="Grigoriev I.V."/>
            <person name="Crous P."/>
            <person name="Smith M.E."/>
        </authorList>
    </citation>
    <scope>NUCLEOTIDE SEQUENCE</scope>
    <source>
        <strain evidence="10">BCRC 34489</strain>
    </source>
</reference>
<dbReference type="PANTHER" id="PTHR24067">
    <property type="entry name" value="UBIQUITIN-CONJUGATING ENZYME E2"/>
    <property type="match status" value="1"/>
</dbReference>
<feature type="active site" description="Glycyl thioester intermediate" evidence="6">
    <location>
        <position position="92"/>
    </location>
</feature>
<evidence type="ECO:0000313" key="11">
    <source>
        <dbReference type="Proteomes" id="UP001140172"/>
    </source>
</evidence>
<accession>A0A9W8H9J3</accession>
<dbReference type="PROSITE" id="PS00183">
    <property type="entry name" value="UBC_1"/>
    <property type="match status" value="1"/>
</dbReference>
<dbReference type="OrthoDB" id="10069349at2759"/>